<organism evidence="1 2">
    <name type="scientific">Bauhinia variegata</name>
    <name type="common">Purple orchid tree</name>
    <name type="synonym">Phanera variegata</name>
    <dbReference type="NCBI Taxonomy" id="167791"/>
    <lineage>
        <taxon>Eukaryota</taxon>
        <taxon>Viridiplantae</taxon>
        <taxon>Streptophyta</taxon>
        <taxon>Embryophyta</taxon>
        <taxon>Tracheophyta</taxon>
        <taxon>Spermatophyta</taxon>
        <taxon>Magnoliopsida</taxon>
        <taxon>eudicotyledons</taxon>
        <taxon>Gunneridae</taxon>
        <taxon>Pentapetalae</taxon>
        <taxon>rosids</taxon>
        <taxon>fabids</taxon>
        <taxon>Fabales</taxon>
        <taxon>Fabaceae</taxon>
        <taxon>Cercidoideae</taxon>
        <taxon>Cercideae</taxon>
        <taxon>Bauhiniinae</taxon>
        <taxon>Bauhinia</taxon>
    </lineage>
</organism>
<comment type="caution">
    <text evidence="1">The sequence shown here is derived from an EMBL/GenBank/DDBJ whole genome shotgun (WGS) entry which is preliminary data.</text>
</comment>
<keyword evidence="2" id="KW-1185">Reference proteome</keyword>
<evidence type="ECO:0000313" key="1">
    <source>
        <dbReference type="EMBL" id="KAI4305111.1"/>
    </source>
</evidence>
<sequence length="623" mass="68798">MVPRFGLHLFLCLSTSILFVAESKCSKGCDLALASYYDGESSDNLTYIAQIMQSPVLSSEDDIVKFNKDTIPNEDSVPSFLRINVPFPCDCIGGEFLGHIFQYSLSFGETYTSIARGNFSKLTTVEWLEKFNSYSQTEIPDSGYINVTVNCSCGNEEVSKEYGLFITYPLRPGDNLESIAKDMKLDKGLLQRYNPGVNFSRGSGLVFIPGKDQNGSYVPLKPSTKGLSHRDIAGISVGVVAGIILLALCIYVGFYLRNKEHKGKQLSDDSKVLSAQDELSGNIETRSLELGGPVAPGATGISVIRVNKSVEFSYEELANATNNFNMANKIGQGGFGAVYYAELRGEKVAIKKMDIQASQQFLAELRVLTHVHHLNLVRLIGYCIENSLFLVYEYIENGNLSQHLHGSGREPLPWTTRVQIALDSATGLEYIHEHTKPVYIHRDIKPENILLDKNFQGKISDFGLAKLKEVGSSTLFTNRLVGTLGYLPLEYVQHGHVSPKLDVYAFGIVLYELISAKEATFRSSEFNEGLHGLVALFDRVLDQPNPREGLQKLVDPRLGESYPIDSVLKMAQLAQACTQADPQQRPSMKIVGVALMTLSSTTENVDVSSFYRNPTLANLMSGR</sequence>
<dbReference type="Proteomes" id="UP000828941">
    <property type="component" value="Chromosome 12"/>
</dbReference>
<dbReference type="EMBL" id="CM039437">
    <property type="protein sequence ID" value="KAI4305111.1"/>
    <property type="molecule type" value="Genomic_DNA"/>
</dbReference>
<accession>A0ACB9L5U0</accession>
<name>A0ACB9L5U0_BAUVA</name>
<gene>
    <name evidence="1" type="ORF">L6164_028497</name>
</gene>
<evidence type="ECO:0000313" key="2">
    <source>
        <dbReference type="Proteomes" id="UP000828941"/>
    </source>
</evidence>
<reference evidence="1 2" key="1">
    <citation type="journal article" date="2022" name="DNA Res.">
        <title>Chromosomal-level genome assembly of the orchid tree Bauhinia variegata (Leguminosae; Cercidoideae) supports the allotetraploid origin hypothesis of Bauhinia.</title>
        <authorList>
            <person name="Zhong Y."/>
            <person name="Chen Y."/>
            <person name="Zheng D."/>
            <person name="Pang J."/>
            <person name="Liu Y."/>
            <person name="Luo S."/>
            <person name="Meng S."/>
            <person name="Qian L."/>
            <person name="Wei D."/>
            <person name="Dai S."/>
            <person name="Zhou R."/>
        </authorList>
    </citation>
    <scope>NUCLEOTIDE SEQUENCE [LARGE SCALE GENOMIC DNA]</scope>
    <source>
        <strain evidence="1">BV-YZ2020</strain>
    </source>
</reference>
<proteinExistence type="predicted"/>
<protein>
    <submittedName>
        <fullName evidence="1">Uncharacterized protein</fullName>
    </submittedName>
</protein>